<keyword evidence="1" id="KW-0378">Hydrolase</keyword>
<evidence type="ECO:0000256" key="2">
    <source>
        <dbReference type="SAM" id="MobiDB-lite"/>
    </source>
</evidence>
<dbReference type="Pfam" id="PF10282">
    <property type="entry name" value="Lactonase"/>
    <property type="match status" value="2"/>
</dbReference>
<evidence type="ECO:0000313" key="3">
    <source>
        <dbReference type="EMBL" id="HJF08503.1"/>
    </source>
</evidence>
<evidence type="ECO:0000313" key="4">
    <source>
        <dbReference type="Proteomes" id="UP000718012"/>
    </source>
</evidence>
<protein>
    <submittedName>
        <fullName evidence="3">Beta-propeller fold lactonase family protein</fullName>
    </submittedName>
</protein>
<dbReference type="PANTHER" id="PTHR47197:SF3">
    <property type="entry name" value="DIHYDRO-HEME D1 DEHYDROGENASE"/>
    <property type="match status" value="1"/>
</dbReference>
<dbReference type="PANTHER" id="PTHR47197">
    <property type="entry name" value="PROTEIN NIRF"/>
    <property type="match status" value="1"/>
</dbReference>
<proteinExistence type="predicted"/>
<dbReference type="SUPFAM" id="SSF101908">
    <property type="entry name" value="Putative isomerase YbhE"/>
    <property type="match status" value="1"/>
</dbReference>
<dbReference type="InterPro" id="IPR051200">
    <property type="entry name" value="Host-pathogen_enzymatic-act"/>
</dbReference>
<evidence type="ECO:0000256" key="1">
    <source>
        <dbReference type="ARBA" id="ARBA00022801"/>
    </source>
</evidence>
<dbReference type="InterPro" id="IPR019405">
    <property type="entry name" value="Lactonase_7-beta_prop"/>
</dbReference>
<dbReference type="AlphaFoldDB" id="A0A921FFA0"/>
<gene>
    <name evidence="3" type="ORF">K8U81_10005</name>
</gene>
<dbReference type="InterPro" id="IPR007312">
    <property type="entry name" value="Phosphoesterase"/>
</dbReference>
<dbReference type="Pfam" id="PF04185">
    <property type="entry name" value="Phosphoesterase"/>
    <property type="match status" value="1"/>
</dbReference>
<feature type="region of interest" description="Disordered" evidence="2">
    <location>
        <begin position="350"/>
        <end position="374"/>
    </location>
</feature>
<dbReference type="Gene3D" id="3.40.720.10">
    <property type="entry name" value="Alkaline Phosphatase, subunit A"/>
    <property type="match status" value="2"/>
</dbReference>
<reference evidence="3" key="2">
    <citation type="submission" date="2021-09" db="EMBL/GenBank/DDBJ databases">
        <authorList>
            <person name="Gilroy R."/>
        </authorList>
    </citation>
    <scope>NUCLEOTIDE SEQUENCE</scope>
    <source>
        <strain evidence="3">CHK165-8395</strain>
    </source>
</reference>
<sequence>MNYFNKVCKSHWIKKLLLLFLLWWSVVAVWGQTVQNRVMLPNGWQLTPAGKYLPLGDLPLNMALSPDGRWLAVTNNGYGRQSIKLIDVVHEKPCADVSISSSWYGLCFSNDNTRLYASAGNENKIKIFSVSDQGDLTLSDSIVMGKPWPEQISPAGIAMHPDKHQLYVVTRWDNSLYIYDTVSKKLVNKVPLGGEGYEVIFPRTGKYAYISCWGSDEVLVWDVAGQQFIHRIPVGSHPNEICLDADGKRLFVANANDNAVSVVNLGTYRVEETLNAAIYHDALSGSTTNGLCLADHGRLLAVANADNNCITLFDISRPGQSRAMGFIPVGWYPTNVKCTGNKLWVTNGKGLSSQANPEGPRPISRQQQFGHHKGDLNHTKNVQYIAGLFLGALSIIDMPDEAQLERYTRQVFDNTPFQTNRADQDRIEPGNPIPADASQASPIKYVFYVIKENRTYDQVLGDLPEGNGDSTLTLFGRKVTPNQHKLAETFVLLDNFYVNAEVSCDGHNWTMGGYANDYLEKTWPTNYSGRGDVYSGEGGHHMGNNKTGFFWDLCQAHGVSYRSYGEFVNQTKAGVVASIPSLKGHFCPAFAPFTLDVRDTARINVWKADFDSLLAIGCVPRFNTIRIGNDHTEGMKLHRPTPYAHVADNDLAVGMLIDYLSHSPIWKETAVFIIEDDAQNGSDHVDAHRSTAYLAGGFVKRGFVDHTPYTTTSMLLTMERILGLPPMTQHDAGARLMWRCFTSEADTTSFDCLPAQVDMNEVNHEHSKWQAICEKYDFTIEDNVPDVEFNQVLWYGLKGNMTPYPSLRRSAFLTYLSGDDDEDD</sequence>
<accession>A0A921FFA0</accession>
<dbReference type="Gene3D" id="2.130.10.10">
    <property type="entry name" value="YVTN repeat-like/Quinoprotein amine dehydrogenase"/>
    <property type="match status" value="2"/>
</dbReference>
<dbReference type="SUPFAM" id="SSF75011">
    <property type="entry name" value="3-carboxy-cis,cis-mucoante lactonizing enzyme"/>
    <property type="match status" value="1"/>
</dbReference>
<dbReference type="Proteomes" id="UP000718012">
    <property type="component" value="Unassembled WGS sequence"/>
</dbReference>
<dbReference type="GO" id="GO:0016788">
    <property type="term" value="F:hydrolase activity, acting on ester bonds"/>
    <property type="evidence" value="ECO:0007669"/>
    <property type="project" value="InterPro"/>
</dbReference>
<reference evidence="3" key="1">
    <citation type="journal article" date="2021" name="PeerJ">
        <title>Extensive microbial diversity within the chicken gut microbiome revealed by metagenomics and culture.</title>
        <authorList>
            <person name="Gilroy R."/>
            <person name="Ravi A."/>
            <person name="Getino M."/>
            <person name="Pursley I."/>
            <person name="Horton D.L."/>
            <person name="Alikhan N.F."/>
            <person name="Baker D."/>
            <person name="Gharbi K."/>
            <person name="Hall N."/>
            <person name="Watson M."/>
            <person name="Adriaenssens E.M."/>
            <person name="Foster-Nyarko E."/>
            <person name="Jarju S."/>
            <person name="Secka A."/>
            <person name="Antonio M."/>
            <person name="Oren A."/>
            <person name="Chaudhuri R.R."/>
            <person name="La Ragione R."/>
            <person name="Hildebrand F."/>
            <person name="Pallen M.J."/>
        </authorList>
    </citation>
    <scope>NUCLEOTIDE SEQUENCE</scope>
    <source>
        <strain evidence="3">CHK165-8395</strain>
    </source>
</reference>
<dbReference type="EMBL" id="DYXD01000221">
    <property type="protein sequence ID" value="HJF08503.1"/>
    <property type="molecule type" value="Genomic_DNA"/>
</dbReference>
<dbReference type="InterPro" id="IPR015943">
    <property type="entry name" value="WD40/YVTN_repeat-like_dom_sf"/>
</dbReference>
<comment type="caution">
    <text evidence="3">The sequence shown here is derived from an EMBL/GenBank/DDBJ whole genome shotgun (WGS) entry which is preliminary data.</text>
</comment>
<organism evidence="3 4">
    <name type="scientific">Phocaeicola coprocola</name>
    <dbReference type="NCBI Taxonomy" id="310298"/>
    <lineage>
        <taxon>Bacteria</taxon>
        <taxon>Pseudomonadati</taxon>
        <taxon>Bacteroidota</taxon>
        <taxon>Bacteroidia</taxon>
        <taxon>Bacteroidales</taxon>
        <taxon>Bacteroidaceae</taxon>
        <taxon>Phocaeicola</taxon>
    </lineage>
</organism>
<dbReference type="SUPFAM" id="SSF53649">
    <property type="entry name" value="Alkaline phosphatase-like"/>
    <property type="match status" value="1"/>
</dbReference>
<name>A0A921FFA0_9BACT</name>
<dbReference type="InterPro" id="IPR017850">
    <property type="entry name" value="Alkaline_phosphatase_core_sf"/>
</dbReference>